<dbReference type="PANTHER" id="PTHR47062:SF1">
    <property type="entry name" value="SMALL HEAT SHOCK PROTEIN IBPA"/>
    <property type="match status" value="1"/>
</dbReference>
<organism evidence="5 6">
    <name type="scientific">Microbaculum marinisediminis</name>
    <dbReference type="NCBI Taxonomy" id="2931392"/>
    <lineage>
        <taxon>Bacteria</taxon>
        <taxon>Pseudomonadati</taxon>
        <taxon>Pseudomonadota</taxon>
        <taxon>Alphaproteobacteria</taxon>
        <taxon>Hyphomicrobiales</taxon>
        <taxon>Tepidamorphaceae</taxon>
        <taxon>Microbaculum</taxon>
    </lineage>
</organism>
<dbReference type="CDD" id="cd06470">
    <property type="entry name" value="ACD_IbpA-B_like"/>
    <property type="match status" value="1"/>
</dbReference>
<dbReference type="Pfam" id="PF00011">
    <property type="entry name" value="HSP20"/>
    <property type="match status" value="1"/>
</dbReference>
<evidence type="ECO:0000256" key="3">
    <source>
        <dbReference type="RuleBase" id="RU003616"/>
    </source>
</evidence>
<dbReference type="EMBL" id="JALIDZ010000007">
    <property type="protein sequence ID" value="MCT8973272.1"/>
    <property type="molecule type" value="Genomic_DNA"/>
</dbReference>
<evidence type="ECO:0000256" key="2">
    <source>
        <dbReference type="PROSITE-ProRule" id="PRU00285"/>
    </source>
</evidence>
<comment type="similarity">
    <text evidence="2 3">Belongs to the small heat shock protein (HSP20) family.</text>
</comment>
<dbReference type="InterPro" id="IPR002068">
    <property type="entry name" value="A-crystallin/Hsp20_dom"/>
</dbReference>
<evidence type="ECO:0000259" key="4">
    <source>
        <dbReference type="PROSITE" id="PS01031"/>
    </source>
</evidence>
<dbReference type="AlphaFoldDB" id="A0AAW5R2B1"/>
<dbReference type="PANTHER" id="PTHR47062">
    <property type="match status" value="1"/>
</dbReference>
<reference evidence="5 6" key="1">
    <citation type="submission" date="2022-04" db="EMBL/GenBank/DDBJ databases">
        <authorList>
            <person name="Ye Y.-Q."/>
            <person name="Du Z.-J."/>
        </authorList>
    </citation>
    <scope>NUCLEOTIDE SEQUENCE [LARGE SCALE GENOMIC DNA]</scope>
    <source>
        <strain evidence="5 6">A6E488</strain>
    </source>
</reference>
<dbReference type="PROSITE" id="PS01031">
    <property type="entry name" value="SHSP"/>
    <property type="match status" value="1"/>
</dbReference>
<gene>
    <name evidence="5" type="ORF">MUB46_15520</name>
</gene>
<keyword evidence="1" id="KW-0346">Stress response</keyword>
<dbReference type="InterPro" id="IPR037913">
    <property type="entry name" value="ACD_IbpA/B"/>
</dbReference>
<dbReference type="Gene3D" id="2.60.40.790">
    <property type="match status" value="1"/>
</dbReference>
<dbReference type="InterPro" id="IPR008978">
    <property type="entry name" value="HSP20-like_chaperone"/>
</dbReference>
<dbReference type="SUPFAM" id="SSF49764">
    <property type="entry name" value="HSP20-like chaperones"/>
    <property type="match status" value="1"/>
</dbReference>
<evidence type="ECO:0000313" key="5">
    <source>
        <dbReference type="EMBL" id="MCT8973272.1"/>
    </source>
</evidence>
<dbReference type="Proteomes" id="UP001320898">
    <property type="component" value="Unassembled WGS sequence"/>
</dbReference>
<name>A0AAW5R2B1_9HYPH</name>
<proteinExistence type="inferred from homology"/>
<protein>
    <submittedName>
        <fullName evidence="5">Hsp20 family protein</fullName>
    </submittedName>
</protein>
<evidence type="ECO:0000256" key="1">
    <source>
        <dbReference type="ARBA" id="ARBA00023016"/>
    </source>
</evidence>
<keyword evidence="6" id="KW-1185">Reference proteome</keyword>
<sequence length="142" mass="15870">MPRMSTLNSPYLLGFDGIERLIDRVSRSSGDGYPPYNIERLPRNGEQATTLRITLAVAGFTKDQLDVTLEDNQLTIKGKQTEEPDREYLHRGIAARQFQRTFVLADGMEVGGAGLENGLLVIDLVRPEPERVVRTIEITDIA</sequence>
<comment type="caution">
    <text evidence="5">The sequence shown here is derived from an EMBL/GenBank/DDBJ whole genome shotgun (WGS) entry which is preliminary data.</text>
</comment>
<dbReference type="RefSeq" id="WP_261616856.1">
    <property type="nucleotide sequence ID" value="NZ_JALIDZ010000007.1"/>
</dbReference>
<accession>A0AAW5R2B1</accession>
<evidence type="ECO:0000313" key="6">
    <source>
        <dbReference type="Proteomes" id="UP001320898"/>
    </source>
</evidence>
<feature type="domain" description="SHSP" evidence="4">
    <location>
        <begin position="27"/>
        <end position="141"/>
    </location>
</feature>